<evidence type="ECO:0000256" key="6">
    <source>
        <dbReference type="SAM" id="MobiDB-lite"/>
    </source>
</evidence>
<dbReference type="InterPro" id="IPR035926">
    <property type="entry name" value="NusB-like_sf"/>
</dbReference>
<dbReference type="InterPro" id="IPR006027">
    <property type="entry name" value="NusB_RsmB_TIM44"/>
</dbReference>
<dbReference type="OrthoDB" id="1897242at2759"/>
<dbReference type="PANTHER" id="PTHR11078:SF3">
    <property type="entry name" value="ANTITERMINATION NUSB DOMAIN-CONTAINING PROTEIN"/>
    <property type="match status" value="1"/>
</dbReference>
<evidence type="ECO:0000256" key="5">
    <source>
        <dbReference type="ARBA" id="ARBA00023163"/>
    </source>
</evidence>
<dbReference type="Pfam" id="PF01029">
    <property type="entry name" value="NusB"/>
    <property type="match status" value="1"/>
</dbReference>
<evidence type="ECO:0000256" key="4">
    <source>
        <dbReference type="ARBA" id="ARBA00023015"/>
    </source>
</evidence>
<dbReference type="GO" id="GO:0006353">
    <property type="term" value="P:DNA-templated transcription termination"/>
    <property type="evidence" value="ECO:0007669"/>
    <property type="project" value="InterPro"/>
</dbReference>
<evidence type="ECO:0000259" key="7">
    <source>
        <dbReference type="Pfam" id="PF01029"/>
    </source>
</evidence>
<dbReference type="AlphaFoldDB" id="A0A9D4Z759"/>
<evidence type="ECO:0000256" key="1">
    <source>
        <dbReference type="ARBA" id="ARBA00005952"/>
    </source>
</evidence>
<keyword evidence="9" id="KW-1185">Reference proteome</keyword>
<gene>
    <name evidence="8" type="ORF">GOP47_0020639</name>
</gene>
<feature type="compositionally biased region" description="Polar residues" evidence="6">
    <location>
        <begin position="68"/>
        <end position="79"/>
    </location>
</feature>
<dbReference type="Gene3D" id="1.10.940.10">
    <property type="entry name" value="NusB-like"/>
    <property type="match status" value="1"/>
</dbReference>
<dbReference type="GO" id="GO:0031564">
    <property type="term" value="P:transcription antitermination"/>
    <property type="evidence" value="ECO:0007669"/>
    <property type="project" value="UniProtKB-KW"/>
</dbReference>
<comment type="caution">
    <text evidence="8">The sequence shown here is derived from an EMBL/GenBank/DDBJ whole genome shotgun (WGS) entry which is preliminary data.</text>
</comment>
<dbReference type="Proteomes" id="UP000886520">
    <property type="component" value="Chromosome 20"/>
</dbReference>
<keyword evidence="2" id="KW-0889">Transcription antitermination</keyword>
<dbReference type="PANTHER" id="PTHR11078">
    <property type="entry name" value="N UTILIZATION SUBSTANCE PROTEIN B-RELATED"/>
    <property type="match status" value="1"/>
</dbReference>
<feature type="domain" description="NusB/RsmB/TIM44" evidence="7">
    <location>
        <begin position="192"/>
        <end position="275"/>
    </location>
</feature>
<dbReference type="SUPFAM" id="SSF48013">
    <property type="entry name" value="NusB-like"/>
    <property type="match status" value="1"/>
</dbReference>
<reference evidence="8" key="1">
    <citation type="submission" date="2021-01" db="EMBL/GenBank/DDBJ databases">
        <title>Adiantum capillus-veneris genome.</title>
        <authorList>
            <person name="Fang Y."/>
            <person name="Liao Q."/>
        </authorList>
    </citation>
    <scope>NUCLEOTIDE SEQUENCE</scope>
    <source>
        <strain evidence="8">H3</strain>
        <tissue evidence="8">Leaf</tissue>
    </source>
</reference>
<evidence type="ECO:0000313" key="9">
    <source>
        <dbReference type="Proteomes" id="UP000886520"/>
    </source>
</evidence>
<proteinExistence type="inferred from homology"/>
<name>A0A9D4Z759_ADICA</name>
<keyword evidence="4" id="KW-0805">Transcription regulation</keyword>
<dbReference type="GO" id="GO:0009507">
    <property type="term" value="C:chloroplast"/>
    <property type="evidence" value="ECO:0007669"/>
    <property type="project" value="TreeGrafter"/>
</dbReference>
<accession>A0A9D4Z759</accession>
<evidence type="ECO:0000256" key="2">
    <source>
        <dbReference type="ARBA" id="ARBA00022814"/>
    </source>
</evidence>
<evidence type="ECO:0000256" key="3">
    <source>
        <dbReference type="ARBA" id="ARBA00022884"/>
    </source>
</evidence>
<keyword evidence="5" id="KW-0804">Transcription</keyword>
<dbReference type="EMBL" id="JABFUD020000020">
    <property type="protein sequence ID" value="KAI5063969.1"/>
    <property type="molecule type" value="Genomic_DNA"/>
</dbReference>
<comment type="similarity">
    <text evidence="1">Belongs to the NusB family.</text>
</comment>
<feature type="region of interest" description="Disordered" evidence="6">
    <location>
        <begin position="53"/>
        <end position="81"/>
    </location>
</feature>
<evidence type="ECO:0000313" key="8">
    <source>
        <dbReference type="EMBL" id="KAI5063969.1"/>
    </source>
</evidence>
<keyword evidence="3" id="KW-0694">RNA-binding</keyword>
<protein>
    <recommendedName>
        <fullName evidence="7">NusB/RsmB/TIM44 domain-containing protein</fullName>
    </recommendedName>
</protein>
<dbReference type="InterPro" id="IPR011605">
    <property type="entry name" value="NusB_fam"/>
</dbReference>
<dbReference type="GO" id="GO:0003723">
    <property type="term" value="F:RNA binding"/>
    <property type="evidence" value="ECO:0007669"/>
    <property type="project" value="UniProtKB-KW"/>
</dbReference>
<organism evidence="8 9">
    <name type="scientific">Adiantum capillus-veneris</name>
    <name type="common">Maidenhair fern</name>
    <dbReference type="NCBI Taxonomy" id="13818"/>
    <lineage>
        <taxon>Eukaryota</taxon>
        <taxon>Viridiplantae</taxon>
        <taxon>Streptophyta</taxon>
        <taxon>Embryophyta</taxon>
        <taxon>Tracheophyta</taxon>
        <taxon>Polypodiopsida</taxon>
        <taxon>Polypodiidae</taxon>
        <taxon>Polypodiales</taxon>
        <taxon>Pteridineae</taxon>
        <taxon>Pteridaceae</taxon>
        <taxon>Vittarioideae</taxon>
        <taxon>Adiantum</taxon>
    </lineage>
</organism>
<sequence length="291" mass="32218">MVVGQCQHQRTSESVAEGGRLALSSGCPSRENGFSSSRLYMCAATRPFSSLRASSASPCPKQLADPSDSLNTAKLSSRRTFSEPAVDEDGYLCSPRAARELAFSILYAALRLGERPMRVFKDRLKQQSGYLAKDLIARYKHAPDVGGSIVVEDALSARKLEDEQLGESLLEAAVLSAPPSKVYKRSILMMAQEIIKVTADTWTEHDLILSDLLPELWQERGGHAAIQQCILHMSMAEMTRCRTPPKVVISEAMELGERFMDVRSARVIHGCLGSFTESAYYKDRQNEVNRQ</sequence>